<evidence type="ECO:0000256" key="4">
    <source>
        <dbReference type="PROSITE-ProRule" id="PRU00723"/>
    </source>
</evidence>
<accession>A0AAD4Z9C6</accession>
<dbReference type="SUPFAM" id="SSF68906">
    <property type="entry name" value="SAP domain"/>
    <property type="match status" value="1"/>
</dbReference>
<sequence>MATSEQSKYHQYEEKDGDFLENGESDPEYDSDDSMKDPSYSSTLEETHANFSKLSIKRNSKTRIATDIDLGSEADLDGQEVVLPELDQKDEKSFEMVQKIIEARQIEKLKVEQCKLYLRKNGLRLTGNKDTLIQRIKEHLEILNGGGEKKYPASSFVLNCKGDACTSDVVMFEQNVYEIFDIASRSGRGPPCGTRIVAGRIVKESYGAAKQQHTFTIEVLWSKGEKPLPPLHPLLIKGRNLYRLKTLRQRWEDEGERQKVLMEKHSRGSLARTAKEARVQEKDMRKMLKRNRVSRKKEPKKNQSQFNSTSVLKTSVQPQQSVSLVNSANLHQLVGISVHSGNTKVCSQQLGLFTDLSRDPSLKPATQPPAPKSGFFVDSGKVTTQPQLTKNTTMQDRYFNQASQKLNESRNSNNTERVYNKRQPLTMVNHFLPTIPQGQKQMCKYYAQGRCYYGNNCKFSHAMRGNYNERREERWPHEQRNLCQQQIFLWNERELQSKE</sequence>
<dbReference type="InterPro" id="IPR036855">
    <property type="entry name" value="Znf_CCCH_sf"/>
</dbReference>
<dbReference type="GO" id="GO:0008270">
    <property type="term" value="F:zinc ion binding"/>
    <property type="evidence" value="ECO:0007669"/>
    <property type="project" value="UniProtKB-KW"/>
</dbReference>
<dbReference type="Pfam" id="PF24766">
    <property type="entry name" value="DUF7699"/>
    <property type="match status" value="1"/>
</dbReference>
<dbReference type="SUPFAM" id="SSF90229">
    <property type="entry name" value="CCCH zinc finger"/>
    <property type="match status" value="1"/>
</dbReference>
<evidence type="ECO:0000256" key="5">
    <source>
        <dbReference type="SAM" id="MobiDB-lite"/>
    </source>
</evidence>
<evidence type="ECO:0000256" key="3">
    <source>
        <dbReference type="ARBA" id="ARBA00022833"/>
    </source>
</evidence>
<dbReference type="InterPro" id="IPR000571">
    <property type="entry name" value="Znf_CCCH"/>
</dbReference>
<feature type="domain" description="C3H1-type" evidence="6">
    <location>
        <begin position="437"/>
        <end position="464"/>
    </location>
</feature>
<feature type="compositionally biased region" description="Basic and acidic residues" evidence="5">
    <location>
        <begin position="273"/>
        <end position="286"/>
    </location>
</feature>
<feature type="compositionally biased region" description="Polar residues" evidence="5">
    <location>
        <begin position="39"/>
        <end position="48"/>
    </location>
</feature>
<dbReference type="Pfam" id="PF02037">
    <property type="entry name" value="SAP"/>
    <property type="match status" value="1"/>
</dbReference>
<dbReference type="SMART" id="SM00513">
    <property type="entry name" value="SAP"/>
    <property type="match status" value="1"/>
</dbReference>
<keyword evidence="3 4" id="KW-0862">Zinc</keyword>
<feature type="region of interest" description="Disordered" evidence="5">
    <location>
        <begin position="359"/>
        <end position="379"/>
    </location>
</feature>
<dbReference type="InterPro" id="IPR036361">
    <property type="entry name" value="SAP_dom_sf"/>
</dbReference>
<dbReference type="PROSITE" id="PS50103">
    <property type="entry name" value="ZF_C3H1"/>
    <property type="match status" value="1"/>
</dbReference>
<evidence type="ECO:0000313" key="8">
    <source>
        <dbReference type="EMBL" id="KAI5336698.1"/>
    </source>
</evidence>
<comment type="caution">
    <text evidence="8">The sequence shown here is derived from an EMBL/GenBank/DDBJ whole genome shotgun (WGS) entry which is preliminary data.</text>
</comment>
<gene>
    <name evidence="8" type="ORF">L3X38_015966</name>
</gene>
<dbReference type="SMART" id="SM00356">
    <property type="entry name" value="ZnF_C3H1"/>
    <property type="match status" value="1"/>
</dbReference>
<feature type="region of interest" description="Disordered" evidence="5">
    <location>
        <begin position="1"/>
        <end position="48"/>
    </location>
</feature>
<feature type="compositionally biased region" description="Basic residues" evidence="5">
    <location>
        <begin position="287"/>
        <end position="299"/>
    </location>
</feature>
<feature type="compositionally biased region" description="Basic and acidic residues" evidence="5">
    <location>
        <begin position="7"/>
        <end position="18"/>
    </location>
</feature>
<dbReference type="Proteomes" id="UP001054821">
    <property type="component" value="Chromosome 3"/>
</dbReference>
<evidence type="ECO:0000256" key="2">
    <source>
        <dbReference type="ARBA" id="ARBA00022771"/>
    </source>
</evidence>
<protein>
    <recommendedName>
        <fullName evidence="10">SAP domain-containing protein</fullName>
    </recommendedName>
</protein>
<dbReference type="Gene3D" id="2.30.30.1190">
    <property type="match status" value="1"/>
</dbReference>
<evidence type="ECO:0000259" key="7">
    <source>
        <dbReference type="PROSITE" id="PS50800"/>
    </source>
</evidence>
<dbReference type="Pfam" id="PF18044">
    <property type="entry name" value="zf-CCCH_4"/>
    <property type="match status" value="1"/>
</dbReference>
<reference evidence="8 9" key="1">
    <citation type="journal article" date="2022" name="G3 (Bethesda)">
        <title>Whole-genome sequence and methylome profiling of the almond [Prunus dulcis (Mill.) D.A. Webb] cultivar 'Nonpareil'.</title>
        <authorList>
            <person name="D'Amico-Willman K.M."/>
            <person name="Ouma W.Z."/>
            <person name="Meulia T."/>
            <person name="Sideli G.M."/>
            <person name="Gradziel T.M."/>
            <person name="Fresnedo-Ramirez J."/>
        </authorList>
    </citation>
    <scope>NUCLEOTIDE SEQUENCE [LARGE SCALE GENOMIC DNA]</scope>
    <source>
        <strain evidence="8">Clone GOH B32 T37-40</strain>
    </source>
</reference>
<dbReference type="InterPro" id="IPR056116">
    <property type="entry name" value="DUF7699"/>
</dbReference>
<feature type="region of interest" description="Disordered" evidence="5">
    <location>
        <begin position="265"/>
        <end position="315"/>
    </location>
</feature>
<feature type="domain" description="SAP" evidence="7">
    <location>
        <begin position="106"/>
        <end position="140"/>
    </location>
</feature>
<name>A0AAD4Z9C6_PRUDU</name>
<dbReference type="Gene3D" id="1.10.720.30">
    <property type="entry name" value="SAP domain"/>
    <property type="match status" value="1"/>
</dbReference>
<dbReference type="EMBL" id="JAJFAZ020000003">
    <property type="protein sequence ID" value="KAI5336698.1"/>
    <property type="molecule type" value="Genomic_DNA"/>
</dbReference>
<keyword evidence="1 4" id="KW-0479">Metal-binding</keyword>
<proteinExistence type="predicted"/>
<organism evidence="8 9">
    <name type="scientific">Prunus dulcis</name>
    <name type="common">Almond</name>
    <name type="synonym">Amygdalus dulcis</name>
    <dbReference type="NCBI Taxonomy" id="3755"/>
    <lineage>
        <taxon>Eukaryota</taxon>
        <taxon>Viridiplantae</taxon>
        <taxon>Streptophyta</taxon>
        <taxon>Embryophyta</taxon>
        <taxon>Tracheophyta</taxon>
        <taxon>Spermatophyta</taxon>
        <taxon>Magnoliopsida</taxon>
        <taxon>eudicotyledons</taxon>
        <taxon>Gunneridae</taxon>
        <taxon>Pentapetalae</taxon>
        <taxon>rosids</taxon>
        <taxon>fabids</taxon>
        <taxon>Rosales</taxon>
        <taxon>Rosaceae</taxon>
        <taxon>Amygdaloideae</taxon>
        <taxon>Amygdaleae</taxon>
        <taxon>Prunus</taxon>
    </lineage>
</organism>
<keyword evidence="2 4" id="KW-0863">Zinc-finger</keyword>
<dbReference type="InterPro" id="IPR041367">
    <property type="entry name" value="Znf-CCCH_4"/>
</dbReference>
<evidence type="ECO:0008006" key="10">
    <source>
        <dbReference type="Google" id="ProtNLM"/>
    </source>
</evidence>
<feature type="zinc finger region" description="C3H1-type" evidence="4">
    <location>
        <begin position="437"/>
        <end position="464"/>
    </location>
</feature>
<evidence type="ECO:0000259" key="6">
    <source>
        <dbReference type="PROSITE" id="PS50103"/>
    </source>
</evidence>
<dbReference type="InterPro" id="IPR003034">
    <property type="entry name" value="SAP_dom"/>
</dbReference>
<evidence type="ECO:0000256" key="1">
    <source>
        <dbReference type="ARBA" id="ARBA00022723"/>
    </source>
</evidence>
<evidence type="ECO:0000313" key="9">
    <source>
        <dbReference type="Proteomes" id="UP001054821"/>
    </source>
</evidence>
<feature type="compositionally biased region" description="Polar residues" evidence="5">
    <location>
        <begin position="302"/>
        <end position="315"/>
    </location>
</feature>
<dbReference type="PROSITE" id="PS50800">
    <property type="entry name" value="SAP"/>
    <property type="match status" value="1"/>
</dbReference>
<dbReference type="AlphaFoldDB" id="A0AAD4Z9C6"/>
<dbReference type="PANTHER" id="PTHR35323:SF5">
    <property type="entry name" value="ZINC FINGER CCCH DOMAIN-CONTAINING PROTEIN 62"/>
    <property type="match status" value="1"/>
</dbReference>
<dbReference type="PANTHER" id="PTHR35323">
    <property type="entry name" value="SAP DOMAIN-CONTAINING PROTEIN"/>
    <property type="match status" value="1"/>
</dbReference>
<keyword evidence="9" id="KW-1185">Reference proteome</keyword>
<feature type="compositionally biased region" description="Acidic residues" evidence="5">
    <location>
        <begin position="19"/>
        <end position="32"/>
    </location>
</feature>